<dbReference type="EMBL" id="JAZHOU010000001">
    <property type="protein sequence ID" value="MEF3077809.1"/>
    <property type="molecule type" value="Genomic_DNA"/>
</dbReference>
<evidence type="ECO:0000259" key="1">
    <source>
        <dbReference type="PROSITE" id="PS50801"/>
    </source>
</evidence>
<dbReference type="RefSeq" id="WP_331808624.1">
    <property type="nucleotide sequence ID" value="NZ_JAZHOU010000001.1"/>
</dbReference>
<reference evidence="2 3" key="1">
    <citation type="submission" date="2024-02" db="EMBL/GenBank/DDBJ databases">
        <title>Winogradskyella poriferorum JCM 12885.</title>
        <authorList>
            <person name="Zhang D.-F."/>
            <person name="Fu Z.-Y."/>
        </authorList>
    </citation>
    <scope>NUCLEOTIDE SEQUENCE [LARGE SCALE GENOMIC DNA]</scope>
    <source>
        <strain evidence="2 3">JCM 12885</strain>
    </source>
</reference>
<dbReference type="Pfam" id="PF01740">
    <property type="entry name" value="STAS"/>
    <property type="match status" value="1"/>
</dbReference>
<evidence type="ECO:0000313" key="2">
    <source>
        <dbReference type="EMBL" id="MEF3077809.1"/>
    </source>
</evidence>
<dbReference type="InterPro" id="IPR002645">
    <property type="entry name" value="STAS_dom"/>
</dbReference>
<sequence length="93" mass="10188">MALTITEKHGVFIIGGSINASTAKHFQNHCEAILNANGELTIHIENVIEIDANGIRAIKALYKQALSQNRGFMVIGNINRDLFEELRAIKTAA</sequence>
<organism evidence="2 3">
    <name type="scientific">Winogradskyella poriferorum</name>
    <dbReference type="NCBI Taxonomy" id="307627"/>
    <lineage>
        <taxon>Bacteria</taxon>
        <taxon>Pseudomonadati</taxon>
        <taxon>Bacteroidota</taxon>
        <taxon>Flavobacteriia</taxon>
        <taxon>Flavobacteriales</taxon>
        <taxon>Flavobacteriaceae</taxon>
        <taxon>Winogradskyella</taxon>
    </lineage>
</organism>
<dbReference type="InterPro" id="IPR036513">
    <property type="entry name" value="STAS_dom_sf"/>
</dbReference>
<dbReference type="Gene3D" id="3.30.750.24">
    <property type="entry name" value="STAS domain"/>
    <property type="match status" value="1"/>
</dbReference>
<dbReference type="SUPFAM" id="SSF52091">
    <property type="entry name" value="SpoIIaa-like"/>
    <property type="match status" value="1"/>
</dbReference>
<protein>
    <submittedName>
        <fullName evidence="2">STAS domain-containing protein</fullName>
    </submittedName>
</protein>
<gene>
    <name evidence="2" type="ORF">V1468_02230</name>
</gene>
<evidence type="ECO:0000313" key="3">
    <source>
        <dbReference type="Proteomes" id="UP001356704"/>
    </source>
</evidence>
<dbReference type="PROSITE" id="PS50801">
    <property type="entry name" value="STAS"/>
    <property type="match status" value="1"/>
</dbReference>
<feature type="domain" description="STAS" evidence="1">
    <location>
        <begin position="1"/>
        <end position="93"/>
    </location>
</feature>
<name>A0ABU7W1K1_9FLAO</name>
<keyword evidence="3" id="KW-1185">Reference proteome</keyword>
<comment type="caution">
    <text evidence="2">The sequence shown here is derived from an EMBL/GenBank/DDBJ whole genome shotgun (WGS) entry which is preliminary data.</text>
</comment>
<proteinExistence type="predicted"/>
<dbReference type="Proteomes" id="UP001356704">
    <property type="component" value="Unassembled WGS sequence"/>
</dbReference>
<accession>A0ABU7W1K1</accession>